<proteinExistence type="predicted"/>
<accession>R0M865</accession>
<protein>
    <submittedName>
        <fullName evidence="1">Uncharacterized protein</fullName>
    </submittedName>
</protein>
<dbReference type="EMBL" id="KB908942">
    <property type="protein sequence ID" value="EOB14189.1"/>
    <property type="molecule type" value="Genomic_DNA"/>
</dbReference>
<gene>
    <name evidence="1" type="ORF">NBO_34g0039</name>
</gene>
<evidence type="ECO:0000313" key="1">
    <source>
        <dbReference type="EMBL" id="EOB14189.1"/>
    </source>
</evidence>
<dbReference type="VEuPathDB" id="MicrosporidiaDB:NBO_34g0039"/>
<evidence type="ECO:0000313" key="2">
    <source>
        <dbReference type="Proteomes" id="UP000016927"/>
    </source>
</evidence>
<organism evidence="1 2">
    <name type="scientific">Nosema bombycis (strain CQ1 / CVCC 102059)</name>
    <name type="common">Microsporidian parasite</name>
    <name type="synonym">Pebrine of silkworm</name>
    <dbReference type="NCBI Taxonomy" id="578461"/>
    <lineage>
        <taxon>Eukaryota</taxon>
        <taxon>Fungi</taxon>
        <taxon>Fungi incertae sedis</taxon>
        <taxon>Microsporidia</taxon>
        <taxon>Nosematidae</taxon>
        <taxon>Nosema</taxon>
    </lineage>
</organism>
<dbReference type="OrthoDB" id="2188105at2759"/>
<reference evidence="1 2" key="1">
    <citation type="journal article" date="2013" name="BMC Genomics">
        <title>Comparative genomics of parasitic silkworm microsporidia reveal an association between genome expansion and host adaptation.</title>
        <authorList>
            <person name="Pan G."/>
            <person name="Xu J."/>
            <person name="Li T."/>
            <person name="Xia Q."/>
            <person name="Liu S.L."/>
            <person name="Zhang G."/>
            <person name="Li S."/>
            <person name="Li C."/>
            <person name="Liu H."/>
            <person name="Yang L."/>
            <person name="Liu T."/>
            <person name="Zhang X."/>
            <person name="Wu Z."/>
            <person name="Fan W."/>
            <person name="Dang X."/>
            <person name="Xiang H."/>
            <person name="Tao M."/>
            <person name="Li Y."/>
            <person name="Hu J."/>
            <person name="Li Z."/>
            <person name="Lin L."/>
            <person name="Luo J."/>
            <person name="Geng L."/>
            <person name="Wang L."/>
            <person name="Long M."/>
            <person name="Wan Y."/>
            <person name="He N."/>
            <person name="Zhang Z."/>
            <person name="Lu C."/>
            <person name="Keeling P.J."/>
            <person name="Wang J."/>
            <person name="Xiang Z."/>
            <person name="Zhou Z."/>
        </authorList>
    </citation>
    <scope>NUCLEOTIDE SEQUENCE [LARGE SCALE GENOMIC DNA]</scope>
    <source>
        <strain evidence="2">CQ1 / CVCC 102059</strain>
    </source>
</reference>
<dbReference type="HOGENOM" id="CLU_1427969_0_0_1"/>
<name>R0M865_NOSB1</name>
<sequence>MPVLILLEPVKHLLDTIKDQLSSIYDIEVHTFDFQTTKQQLSNLNKSKLYILLNCDLKPYRYELYCLVKKQEDSYAILNSTKLSTAKHDNPCLIAGPKGIDIQKILDVFDSTLRCSTAHKKKIISGNYVTRVKERINRINDDHDPSFGVVLKDCETRIMRMINLNPIDLDEVENCYKIMVEKSIKEHDLT</sequence>
<keyword evidence="2" id="KW-1185">Reference proteome</keyword>
<dbReference type="AlphaFoldDB" id="R0M865"/>
<dbReference type="Proteomes" id="UP000016927">
    <property type="component" value="Unassembled WGS sequence"/>
</dbReference>